<evidence type="ECO:0000259" key="4">
    <source>
        <dbReference type="Pfam" id="PF02894"/>
    </source>
</evidence>
<keyword evidence="2" id="KW-0560">Oxidoreductase</keyword>
<evidence type="ECO:0000313" key="6">
    <source>
        <dbReference type="Proteomes" id="UP000076268"/>
    </source>
</evidence>
<dbReference type="InterPro" id="IPR004104">
    <property type="entry name" value="Gfo/Idh/MocA-like_OxRdtase_C"/>
</dbReference>
<dbReference type="GO" id="GO:0016491">
    <property type="term" value="F:oxidoreductase activity"/>
    <property type="evidence" value="ECO:0007669"/>
    <property type="project" value="UniProtKB-KW"/>
</dbReference>
<dbReference type="Gene3D" id="3.40.50.720">
    <property type="entry name" value="NAD(P)-binding Rossmann-like Domain"/>
    <property type="match status" value="1"/>
</dbReference>
<dbReference type="AlphaFoldDB" id="A0A154BVS1"/>
<dbReference type="STRING" id="1794912.AXX12_00640"/>
<dbReference type="OrthoDB" id="9815825at2"/>
<gene>
    <name evidence="5" type="ORF">AXX12_00640</name>
</gene>
<dbReference type="PANTHER" id="PTHR43708">
    <property type="entry name" value="CONSERVED EXPRESSED OXIDOREDUCTASE (EUROFUNG)"/>
    <property type="match status" value="1"/>
</dbReference>
<dbReference type="EMBL" id="LSGP01000001">
    <property type="protein sequence ID" value="KYZ78086.1"/>
    <property type="molecule type" value="Genomic_DNA"/>
</dbReference>
<proteinExistence type="inferred from homology"/>
<feature type="domain" description="Gfo/Idh/MocA-like oxidoreductase N-terminal" evidence="3">
    <location>
        <begin position="4"/>
        <end position="119"/>
    </location>
</feature>
<dbReference type="GO" id="GO:0000166">
    <property type="term" value="F:nucleotide binding"/>
    <property type="evidence" value="ECO:0007669"/>
    <property type="project" value="InterPro"/>
</dbReference>
<dbReference type="InterPro" id="IPR036291">
    <property type="entry name" value="NAD(P)-bd_dom_sf"/>
</dbReference>
<comment type="similarity">
    <text evidence="1">Belongs to the Gfo/Idh/MocA family.</text>
</comment>
<accession>A0A154BVS1</accession>
<dbReference type="Gene3D" id="3.30.360.10">
    <property type="entry name" value="Dihydrodipicolinate Reductase, domain 2"/>
    <property type="match status" value="1"/>
</dbReference>
<dbReference type="Pfam" id="PF01408">
    <property type="entry name" value="GFO_IDH_MocA"/>
    <property type="match status" value="1"/>
</dbReference>
<dbReference type="InterPro" id="IPR000683">
    <property type="entry name" value="Gfo/Idh/MocA-like_OxRdtase_N"/>
</dbReference>
<dbReference type="InterPro" id="IPR051317">
    <property type="entry name" value="Gfo/Idh/MocA_oxidoreduct"/>
</dbReference>
<sequence length="349" mass="38845">MQQIHVGLIGYGLSGSVFHAPLIHSMNEFFIRTVVSSSPDKVYDDYSYVSVVPSIEELLAEPDIQLVVITSPNSTHYSYAKQALLAGKHVVVEKPFVNSVQEADELIALAAERNLILSVFQNRRWDNDFLTVKKCIQEGVLGDIYLYEAHYDFFRPQVGPKWKEHAGEGTGALYDLGPHLIDQALQLFGMPEAVSAELVKQRPGAEVDDFFHLVMHYGSLRVVLQASSIIKQAGPHFQVHGNQGSLIKYGMDPQQSDLQRGLRPGNPTWGKDKEELYAEVTLGRNLTLSSRLETIPGCYEAYYQGILNSIVNGAPPPVSAIEARNVMLVIEYAMQSHNQQRVIALPKNV</sequence>
<evidence type="ECO:0000259" key="3">
    <source>
        <dbReference type="Pfam" id="PF01408"/>
    </source>
</evidence>
<evidence type="ECO:0000256" key="2">
    <source>
        <dbReference type="ARBA" id="ARBA00023002"/>
    </source>
</evidence>
<dbReference type="Proteomes" id="UP000076268">
    <property type="component" value="Unassembled WGS sequence"/>
</dbReference>
<organism evidence="5 6">
    <name type="scientific">Anaerosporomusa subterranea</name>
    <dbReference type="NCBI Taxonomy" id="1794912"/>
    <lineage>
        <taxon>Bacteria</taxon>
        <taxon>Bacillati</taxon>
        <taxon>Bacillota</taxon>
        <taxon>Negativicutes</taxon>
        <taxon>Acetonemataceae</taxon>
        <taxon>Anaerosporomusa</taxon>
    </lineage>
</organism>
<keyword evidence="6" id="KW-1185">Reference proteome</keyword>
<protein>
    <submittedName>
        <fullName evidence="5">Oxidoreductase</fullName>
    </submittedName>
</protein>
<dbReference type="SUPFAM" id="SSF51735">
    <property type="entry name" value="NAD(P)-binding Rossmann-fold domains"/>
    <property type="match status" value="1"/>
</dbReference>
<dbReference type="PANTHER" id="PTHR43708:SF5">
    <property type="entry name" value="CONSERVED EXPRESSED OXIDOREDUCTASE (EUROFUNG)-RELATED"/>
    <property type="match status" value="1"/>
</dbReference>
<dbReference type="Pfam" id="PF02894">
    <property type="entry name" value="GFO_IDH_MocA_C"/>
    <property type="match status" value="1"/>
</dbReference>
<dbReference type="NCBIfam" id="NF008607">
    <property type="entry name" value="PRK11579.1"/>
    <property type="match status" value="1"/>
</dbReference>
<reference evidence="5 6" key="1">
    <citation type="submission" date="2016-02" db="EMBL/GenBank/DDBJ databases">
        <title>Anaerosporomusa subterraneum gen. nov., sp. nov., a spore-forming obligate anaerobe isolated from saprolite.</title>
        <authorList>
            <person name="Choi J.K."/>
            <person name="Shah M."/>
            <person name="Yee N."/>
        </authorList>
    </citation>
    <scope>NUCLEOTIDE SEQUENCE [LARGE SCALE GENOMIC DNA]</scope>
    <source>
        <strain evidence="5 6">RU4</strain>
    </source>
</reference>
<name>A0A154BVS1_ANASB</name>
<evidence type="ECO:0000313" key="5">
    <source>
        <dbReference type="EMBL" id="KYZ78086.1"/>
    </source>
</evidence>
<feature type="domain" description="Gfo/Idh/MocA-like oxidoreductase C-terminal" evidence="4">
    <location>
        <begin position="133"/>
        <end position="345"/>
    </location>
</feature>
<evidence type="ECO:0000256" key="1">
    <source>
        <dbReference type="ARBA" id="ARBA00010928"/>
    </source>
</evidence>
<comment type="caution">
    <text evidence="5">The sequence shown here is derived from an EMBL/GenBank/DDBJ whole genome shotgun (WGS) entry which is preliminary data.</text>
</comment>